<keyword evidence="6 9" id="KW-0560">Oxidoreductase</keyword>
<dbReference type="GO" id="GO:0051287">
    <property type="term" value="F:NAD binding"/>
    <property type="evidence" value="ECO:0007669"/>
    <property type="project" value="UniProtKB-UniRule"/>
</dbReference>
<evidence type="ECO:0000313" key="14">
    <source>
        <dbReference type="Proteomes" id="UP000235589"/>
    </source>
</evidence>
<keyword evidence="8 9" id="KW-0457">Lysine biosynthesis</keyword>
<dbReference type="PIRSF" id="PIRSF000161">
    <property type="entry name" value="DHPR"/>
    <property type="match status" value="1"/>
</dbReference>
<evidence type="ECO:0000256" key="2">
    <source>
        <dbReference type="ARBA" id="ARBA00022490"/>
    </source>
</evidence>
<comment type="catalytic activity">
    <reaction evidence="9">
        <text>(S)-2,3,4,5-tetrahydrodipicolinate + NADP(+) + H2O = (2S,4S)-4-hydroxy-2,3,4,5-tetrahydrodipicolinate + NADPH + H(+)</text>
        <dbReference type="Rhea" id="RHEA:35331"/>
        <dbReference type="ChEBI" id="CHEBI:15377"/>
        <dbReference type="ChEBI" id="CHEBI:15378"/>
        <dbReference type="ChEBI" id="CHEBI:16845"/>
        <dbReference type="ChEBI" id="CHEBI:57783"/>
        <dbReference type="ChEBI" id="CHEBI:58349"/>
        <dbReference type="ChEBI" id="CHEBI:67139"/>
        <dbReference type="EC" id="1.17.1.8"/>
    </reaction>
</comment>
<dbReference type="Gene3D" id="3.40.50.720">
    <property type="entry name" value="NAD(P)-binding Rossmann-like Domain"/>
    <property type="match status" value="1"/>
</dbReference>
<dbReference type="Pfam" id="PF01113">
    <property type="entry name" value="DapB_N"/>
    <property type="match status" value="1"/>
</dbReference>
<evidence type="ECO:0000256" key="4">
    <source>
        <dbReference type="ARBA" id="ARBA00022857"/>
    </source>
</evidence>
<protein>
    <recommendedName>
        <fullName evidence="9 10">4-hydroxy-tetrahydrodipicolinate reductase</fullName>
        <shortName evidence="9">HTPA reductase</shortName>
        <ecNumber evidence="9 10">1.17.1.8</ecNumber>
    </recommendedName>
</protein>
<dbReference type="GO" id="GO:0019877">
    <property type="term" value="P:diaminopimelate biosynthetic process"/>
    <property type="evidence" value="ECO:0007669"/>
    <property type="project" value="UniProtKB-UniRule"/>
</dbReference>
<dbReference type="PANTHER" id="PTHR20836:SF7">
    <property type="entry name" value="4-HYDROXY-TETRAHYDRODIPICOLINATE REDUCTASE"/>
    <property type="match status" value="1"/>
</dbReference>
<comment type="catalytic activity">
    <reaction evidence="9">
        <text>(S)-2,3,4,5-tetrahydrodipicolinate + NAD(+) + H2O = (2S,4S)-4-hydroxy-2,3,4,5-tetrahydrodipicolinate + NADH + H(+)</text>
        <dbReference type="Rhea" id="RHEA:35323"/>
        <dbReference type="ChEBI" id="CHEBI:15377"/>
        <dbReference type="ChEBI" id="CHEBI:15378"/>
        <dbReference type="ChEBI" id="CHEBI:16845"/>
        <dbReference type="ChEBI" id="CHEBI:57540"/>
        <dbReference type="ChEBI" id="CHEBI:57945"/>
        <dbReference type="ChEBI" id="CHEBI:67139"/>
        <dbReference type="EC" id="1.17.1.8"/>
    </reaction>
</comment>
<feature type="active site" description="Proton donor/acceptor" evidence="9">
    <location>
        <position position="142"/>
    </location>
</feature>
<dbReference type="InterPro" id="IPR023940">
    <property type="entry name" value="DHDPR_bac"/>
</dbReference>
<dbReference type="GeneID" id="98062200"/>
<dbReference type="CDD" id="cd02274">
    <property type="entry name" value="DHDPR_N"/>
    <property type="match status" value="1"/>
</dbReference>
<feature type="active site" description="Proton donor" evidence="9">
    <location>
        <position position="146"/>
    </location>
</feature>
<dbReference type="FunFam" id="3.30.360.10:FF:000009">
    <property type="entry name" value="4-hydroxy-tetrahydrodipicolinate reductase"/>
    <property type="match status" value="1"/>
</dbReference>
<evidence type="ECO:0000259" key="12">
    <source>
        <dbReference type="Pfam" id="PF05173"/>
    </source>
</evidence>
<evidence type="ECO:0000256" key="9">
    <source>
        <dbReference type="HAMAP-Rule" id="MF_00102"/>
    </source>
</evidence>
<dbReference type="InterPro" id="IPR022663">
    <property type="entry name" value="DapB_C"/>
</dbReference>
<feature type="binding site" evidence="9">
    <location>
        <begin position="152"/>
        <end position="153"/>
    </location>
    <ligand>
        <name>(S)-2,3,4,5-tetrahydrodipicolinate</name>
        <dbReference type="ChEBI" id="CHEBI:16845"/>
    </ligand>
</feature>
<dbReference type="SUPFAM" id="SSF51735">
    <property type="entry name" value="NAD(P)-binding Rossmann-fold domains"/>
    <property type="match status" value="1"/>
</dbReference>
<keyword evidence="5 9" id="KW-0220">Diaminopimelate biosynthesis</keyword>
<comment type="pathway">
    <text evidence="9">Amino-acid biosynthesis; L-lysine biosynthesis via DAP pathway; (S)-tetrahydrodipicolinate from L-aspartate: step 4/4.</text>
</comment>
<evidence type="ECO:0000256" key="8">
    <source>
        <dbReference type="ARBA" id="ARBA00023154"/>
    </source>
</evidence>
<dbReference type="PANTHER" id="PTHR20836">
    <property type="entry name" value="DIHYDRODIPICOLINATE REDUCTASE"/>
    <property type="match status" value="1"/>
</dbReference>
<comment type="subunit">
    <text evidence="9">Homotetramer.</text>
</comment>
<dbReference type="NCBIfam" id="TIGR00036">
    <property type="entry name" value="dapB"/>
    <property type="match status" value="1"/>
</dbReference>
<evidence type="ECO:0000256" key="5">
    <source>
        <dbReference type="ARBA" id="ARBA00022915"/>
    </source>
</evidence>
<keyword evidence="7 9" id="KW-0520">NAD</keyword>
<dbReference type="GO" id="GO:0005829">
    <property type="term" value="C:cytosol"/>
    <property type="evidence" value="ECO:0007669"/>
    <property type="project" value="TreeGrafter"/>
</dbReference>
<dbReference type="PROSITE" id="PS01298">
    <property type="entry name" value="DAPB"/>
    <property type="match status" value="1"/>
</dbReference>
<sequence length="252" mass="27386">MTNILLSGANGNMGRAVTRTVENNDKVKITAGYDINTVKNSDFPVYDNLDEVKEPFDVIIDFSHPSVFDSILEFSVKTKTPAVICTTGLSGEQISKMKAASKKAPIFFSANMSLGVNLLIDLVCKAAKLLDGSFDIEIIEKHHNQKLDAPSGTALAIADAISDAVSFDTEYIYDRHNVRKKRDKSEIGIHAVRGGTIVGEHDVIFAGNDEIIEIKHSASSKEVFAVGAVKAAVFMKGKPCGMYDMKDLIEQS</sequence>
<accession>A0A2K9P138</accession>
<dbReference type="InterPro" id="IPR000846">
    <property type="entry name" value="DapB_N"/>
</dbReference>
<evidence type="ECO:0000313" key="13">
    <source>
        <dbReference type="EMBL" id="AUO18960.1"/>
    </source>
</evidence>
<dbReference type="KEGG" id="mpec:B9O19_00777"/>
<dbReference type="InterPro" id="IPR036291">
    <property type="entry name" value="NAD(P)-bd_dom_sf"/>
</dbReference>
<dbReference type="InterPro" id="IPR022664">
    <property type="entry name" value="DapB_N_CS"/>
</dbReference>
<feature type="binding site" evidence="9">
    <location>
        <begin position="85"/>
        <end position="87"/>
    </location>
    <ligand>
        <name>NAD(+)</name>
        <dbReference type="ChEBI" id="CHEBI:57540"/>
    </ligand>
</feature>
<evidence type="ECO:0000256" key="1">
    <source>
        <dbReference type="ARBA" id="ARBA00006642"/>
    </source>
</evidence>
<comment type="similarity">
    <text evidence="1 9">Belongs to the DapB family.</text>
</comment>
<dbReference type="GO" id="GO:0009089">
    <property type="term" value="P:lysine biosynthetic process via diaminopimelate"/>
    <property type="evidence" value="ECO:0007669"/>
    <property type="project" value="UniProtKB-UniRule"/>
</dbReference>
<dbReference type="Gene3D" id="3.30.360.10">
    <property type="entry name" value="Dihydrodipicolinate Reductase, domain 2"/>
    <property type="match status" value="1"/>
</dbReference>
<dbReference type="GO" id="GO:0050661">
    <property type="term" value="F:NADP binding"/>
    <property type="evidence" value="ECO:0007669"/>
    <property type="project" value="UniProtKB-UniRule"/>
</dbReference>
<feature type="domain" description="Dihydrodipicolinate reductase N-terminal" evidence="11">
    <location>
        <begin position="3"/>
        <end position="112"/>
    </location>
</feature>
<dbReference type="OrthoDB" id="9790352at2"/>
<dbReference type="Pfam" id="PF05173">
    <property type="entry name" value="DapB_C"/>
    <property type="match status" value="1"/>
</dbReference>
<evidence type="ECO:0000256" key="3">
    <source>
        <dbReference type="ARBA" id="ARBA00022605"/>
    </source>
</evidence>
<reference evidence="13 14" key="1">
    <citation type="submission" date="2017-04" db="EMBL/GenBank/DDBJ databases">
        <title>Monoglobus pectinilyticus 14 draft genome.</title>
        <authorList>
            <person name="Kim C."/>
            <person name="Rosendale D.I."/>
            <person name="Kelly W.J."/>
            <person name="Tannock G.W."/>
            <person name="Patchett M.L."/>
            <person name="Jordens J.Z."/>
        </authorList>
    </citation>
    <scope>NUCLEOTIDE SEQUENCE [LARGE SCALE GENOMIC DNA]</scope>
    <source>
        <strain evidence="13 14">14</strain>
    </source>
</reference>
<dbReference type="EC" id="1.17.1.8" evidence="9 10"/>
<keyword evidence="14" id="KW-1185">Reference proteome</keyword>
<feature type="binding site" evidence="9">
    <location>
        <begin position="109"/>
        <end position="112"/>
    </location>
    <ligand>
        <name>NAD(+)</name>
        <dbReference type="ChEBI" id="CHEBI:57540"/>
    </ligand>
</feature>
<comment type="caution">
    <text evidence="9">Lacks conserved residue(s) required for the propagation of feature annotation.</text>
</comment>
<evidence type="ECO:0000259" key="11">
    <source>
        <dbReference type="Pfam" id="PF01113"/>
    </source>
</evidence>
<dbReference type="AlphaFoldDB" id="A0A2K9P138"/>
<keyword evidence="4 9" id="KW-0521">NADP</keyword>
<dbReference type="GO" id="GO:0008839">
    <property type="term" value="F:4-hydroxy-tetrahydrodipicolinate reductase"/>
    <property type="evidence" value="ECO:0007669"/>
    <property type="project" value="UniProtKB-UniRule"/>
</dbReference>
<feature type="domain" description="Dihydrodipicolinate reductase C-terminal" evidence="12">
    <location>
        <begin position="115"/>
        <end position="248"/>
    </location>
</feature>
<comment type="caution">
    <text evidence="9">Was originally thought to be a dihydrodipicolinate reductase (DHDPR), catalyzing the conversion of dihydrodipicolinate to tetrahydrodipicolinate. However, it was shown in E.coli that the substrate of the enzymatic reaction is not dihydrodipicolinate (DHDP) but in fact (2S,4S)-4-hydroxy-2,3,4,5-tetrahydrodipicolinic acid (HTPA), the product released by the DapA-catalyzed reaction.</text>
</comment>
<dbReference type="HAMAP" id="MF_00102">
    <property type="entry name" value="DapB"/>
    <property type="match status" value="1"/>
</dbReference>
<dbReference type="Proteomes" id="UP000235589">
    <property type="component" value="Chromosome"/>
</dbReference>
<dbReference type="UniPathway" id="UPA00034">
    <property type="reaction ID" value="UER00018"/>
</dbReference>
<dbReference type="RefSeq" id="WP_102365208.1">
    <property type="nucleotide sequence ID" value="NZ_CP020991.1"/>
</dbReference>
<dbReference type="SUPFAM" id="SSF55347">
    <property type="entry name" value="Glyceraldehyde-3-phosphate dehydrogenase-like, C-terminal domain"/>
    <property type="match status" value="1"/>
</dbReference>
<dbReference type="GO" id="GO:0016726">
    <property type="term" value="F:oxidoreductase activity, acting on CH or CH2 groups, NAD or NADP as acceptor"/>
    <property type="evidence" value="ECO:0007669"/>
    <property type="project" value="UniProtKB-UniRule"/>
</dbReference>
<proteinExistence type="inferred from homology"/>
<feature type="binding site" evidence="9">
    <location>
        <position position="143"/>
    </location>
    <ligand>
        <name>(S)-2,3,4,5-tetrahydrodipicolinate</name>
        <dbReference type="ChEBI" id="CHEBI:16845"/>
    </ligand>
</feature>
<comment type="subcellular location">
    <subcellularLocation>
        <location evidence="9">Cytoplasm</location>
    </subcellularLocation>
</comment>
<name>A0A2K9P138_9FIRM</name>
<organism evidence="13 14">
    <name type="scientific">Monoglobus pectinilyticus</name>
    <dbReference type="NCBI Taxonomy" id="1981510"/>
    <lineage>
        <taxon>Bacteria</taxon>
        <taxon>Bacillati</taxon>
        <taxon>Bacillota</taxon>
        <taxon>Clostridia</taxon>
        <taxon>Monoglobales</taxon>
        <taxon>Monoglobaceae</taxon>
        <taxon>Monoglobus</taxon>
    </lineage>
</organism>
<keyword evidence="3 9" id="KW-0028">Amino-acid biosynthesis</keyword>
<evidence type="ECO:0000256" key="7">
    <source>
        <dbReference type="ARBA" id="ARBA00023027"/>
    </source>
</evidence>
<feature type="binding site" evidence="9">
    <location>
        <begin position="8"/>
        <end position="13"/>
    </location>
    <ligand>
        <name>NAD(+)</name>
        <dbReference type="ChEBI" id="CHEBI:57540"/>
    </ligand>
</feature>
<evidence type="ECO:0000256" key="10">
    <source>
        <dbReference type="NCBIfam" id="TIGR00036"/>
    </source>
</evidence>
<gene>
    <name evidence="9" type="primary">dapB</name>
    <name evidence="13" type="ORF">B9O19_00777</name>
</gene>
<keyword evidence="2 9" id="KW-0963">Cytoplasm</keyword>
<comment type="function">
    <text evidence="9">Catalyzes the conversion of 4-hydroxy-tetrahydrodipicolinate (HTPA) to tetrahydrodipicolinate.</text>
</comment>
<dbReference type="EMBL" id="CP020991">
    <property type="protein sequence ID" value="AUO18960.1"/>
    <property type="molecule type" value="Genomic_DNA"/>
</dbReference>
<evidence type="ECO:0000256" key="6">
    <source>
        <dbReference type="ARBA" id="ARBA00023002"/>
    </source>
</evidence>